<dbReference type="InterPro" id="IPR003615">
    <property type="entry name" value="HNH_nuc"/>
</dbReference>
<dbReference type="OrthoDB" id="2142759at2759"/>
<evidence type="ECO:0000313" key="3">
    <source>
        <dbReference type="EMBL" id="OJD15667.1"/>
    </source>
</evidence>
<dbReference type="AlphaFoldDB" id="A0A1J9Q623"/>
<dbReference type="STRING" id="1447872.A0A1J9Q623"/>
<feature type="domain" description="DUF7881" evidence="2">
    <location>
        <begin position="8"/>
        <end position="83"/>
    </location>
</feature>
<organism evidence="3 4">
    <name type="scientific">Emergomyces pasteurianus Ep9510</name>
    <dbReference type="NCBI Taxonomy" id="1447872"/>
    <lineage>
        <taxon>Eukaryota</taxon>
        <taxon>Fungi</taxon>
        <taxon>Dikarya</taxon>
        <taxon>Ascomycota</taxon>
        <taxon>Pezizomycotina</taxon>
        <taxon>Eurotiomycetes</taxon>
        <taxon>Eurotiomycetidae</taxon>
        <taxon>Onygenales</taxon>
        <taxon>Ajellomycetaceae</taxon>
        <taxon>Emergomyces</taxon>
    </lineage>
</organism>
<dbReference type="Pfam" id="PF25324">
    <property type="entry name" value="DUF7881"/>
    <property type="match status" value="1"/>
</dbReference>
<dbReference type="Pfam" id="PF13391">
    <property type="entry name" value="HNH_2"/>
    <property type="match status" value="1"/>
</dbReference>
<comment type="caution">
    <text evidence="3">The sequence shown here is derived from an EMBL/GenBank/DDBJ whole genome shotgun (WGS) entry which is preliminary data.</text>
</comment>
<dbReference type="VEuPathDB" id="FungiDB:AJ78_04085"/>
<evidence type="ECO:0000259" key="1">
    <source>
        <dbReference type="Pfam" id="PF13391"/>
    </source>
</evidence>
<accession>A0A1J9Q623</accession>
<gene>
    <name evidence="3" type="ORF">AJ78_04085</name>
</gene>
<reference evidence="3 4" key="1">
    <citation type="submission" date="2015-07" db="EMBL/GenBank/DDBJ databases">
        <title>Emmonsia species relationships and genome sequence.</title>
        <authorList>
            <consortium name="The Broad Institute Genomics Platform"/>
            <person name="Cuomo C.A."/>
            <person name="Munoz J.F."/>
            <person name="Imamovic A."/>
            <person name="Priest M.E."/>
            <person name="Young S."/>
            <person name="Clay O.K."/>
            <person name="McEwen J.G."/>
        </authorList>
    </citation>
    <scope>NUCLEOTIDE SEQUENCE [LARGE SCALE GENOMIC DNA]</scope>
    <source>
        <strain evidence="3 4">UAMH 9510</strain>
    </source>
</reference>
<name>A0A1J9Q623_9EURO</name>
<feature type="domain" description="HNH nuclease" evidence="1">
    <location>
        <begin position="119"/>
        <end position="197"/>
    </location>
</feature>
<dbReference type="EMBL" id="LGRN01000143">
    <property type="protein sequence ID" value="OJD15667.1"/>
    <property type="molecule type" value="Genomic_DNA"/>
</dbReference>
<proteinExistence type="predicted"/>
<dbReference type="InterPro" id="IPR057203">
    <property type="entry name" value="DUF7881"/>
</dbReference>
<evidence type="ECO:0000313" key="4">
    <source>
        <dbReference type="Proteomes" id="UP000182235"/>
    </source>
</evidence>
<keyword evidence="4" id="KW-1185">Reference proteome</keyword>
<protein>
    <submittedName>
        <fullName evidence="3">Uncharacterized protein</fullName>
    </submittedName>
</protein>
<evidence type="ECO:0000259" key="2">
    <source>
        <dbReference type="Pfam" id="PF25324"/>
    </source>
</evidence>
<sequence>MPRDRAVYRNVRFYDASTGATVGGFYQNGSITEENLIWILSDALLIVEEGDSWTIQHRASGRTVTPSSNAVEFGDYDIYSTGSSLKVTDEHWVARLHSHSVSGREDRFRDGVRARDGRCVISGQVNPGAQWGDWAGLEAAHVFPLEKESLWIQFNYGRWITNMDHAAGVSRINSIQNGLLMAGHLHTRSEQYLFSINPDDGYKIVEFGPGSWGIDGRILDPVCRDPNTNSHVSDELLRWHFRQSVLANMRGAGEPIFESDFPPGSDMMETLRDEPYGRERFEMEVQSRLQSAARGN</sequence>
<dbReference type="Proteomes" id="UP000182235">
    <property type="component" value="Unassembled WGS sequence"/>
</dbReference>